<organism evidence="9 10">
    <name type="scientific">Abeliophyllum distichum</name>
    <dbReference type="NCBI Taxonomy" id="126358"/>
    <lineage>
        <taxon>Eukaryota</taxon>
        <taxon>Viridiplantae</taxon>
        <taxon>Streptophyta</taxon>
        <taxon>Embryophyta</taxon>
        <taxon>Tracheophyta</taxon>
        <taxon>Spermatophyta</taxon>
        <taxon>Magnoliopsida</taxon>
        <taxon>eudicotyledons</taxon>
        <taxon>Gunneridae</taxon>
        <taxon>Pentapetalae</taxon>
        <taxon>asterids</taxon>
        <taxon>lamiids</taxon>
        <taxon>Lamiales</taxon>
        <taxon>Oleaceae</taxon>
        <taxon>Forsythieae</taxon>
        <taxon>Abeliophyllum</taxon>
    </lineage>
</organism>
<reference evidence="10" key="1">
    <citation type="submission" date="2024-07" db="EMBL/GenBank/DDBJ databases">
        <title>Two chromosome-level genome assemblies of Korean endemic species Abeliophyllum distichum and Forsythia ovata (Oleaceae).</title>
        <authorList>
            <person name="Jang H."/>
        </authorList>
    </citation>
    <scope>NUCLEOTIDE SEQUENCE [LARGE SCALE GENOMIC DNA]</scope>
</reference>
<dbReference type="PRINTS" id="PR00404">
    <property type="entry name" value="MADSDOMAIN"/>
</dbReference>
<evidence type="ECO:0000256" key="4">
    <source>
        <dbReference type="ARBA" id="ARBA00023163"/>
    </source>
</evidence>
<dbReference type="GO" id="GO:0003677">
    <property type="term" value="F:DNA binding"/>
    <property type="evidence" value="ECO:0007669"/>
    <property type="project" value="UniProtKB-KW"/>
</dbReference>
<keyword evidence="2" id="KW-0805">Transcription regulation</keyword>
<dbReference type="AlphaFoldDB" id="A0ABD1RRB6"/>
<dbReference type="Proteomes" id="UP001604336">
    <property type="component" value="Unassembled WGS sequence"/>
</dbReference>
<evidence type="ECO:0000256" key="2">
    <source>
        <dbReference type="ARBA" id="ARBA00023015"/>
    </source>
</evidence>
<keyword evidence="4" id="KW-0804">Transcription</keyword>
<dbReference type="InterPro" id="IPR002487">
    <property type="entry name" value="TF_Kbox"/>
</dbReference>
<keyword evidence="5" id="KW-0539">Nucleus</keyword>
<dbReference type="SMART" id="SM00432">
    <property type="entry name" value="MADS"/>
    <property type="match status" value="1"/>
</dbReference>
<evidence type="ECO:0000256" key="1">
    <source>
        <dbReference type="ARBA" id="ARBA00004123"/>
    </source>
</evidence>
<dbReference type="PROSITE" id="PS00350">
    <property type="entry name" value="MADS_BOX_1"/>
    <property type="match status" value="1"/>
</dbReference>
<evidence type="ECO:0000259" key="8">
    <source>
        <dbReference type="PROSITE" id="PS51297"/>
    </source>
</evidence>
<keyword evidence="10" id="KW-1185">Reference proteome</keyword>
<name>A0ABD1RRB6_9LAMI</name>
<dbReference type="GO" id="GO:0005634">
    <property type="term" value="C:nucleus"/>
    <property type="evidence" value="ECO:0007669"/>
    <property type="project" value="UniProtKB-SubCell"/>
</dbReference>
<proteinExistence type="predicted"/>
<sequence>MVRQKIQIKKIENLTARQVTFSKRRRGLFKKAQELSTLCDAEIAIIIFSATGKLFDFSSSSMKKLIERYNQQPQSCDNLRQSSEWENNNHAMLSKELVDKTRELRQLNGEELQGLCLDDLMKLEKMVEGGLGRVVKTKNDRFIKDISTLKKKEIELREENAWLKQRGAAAAKSEGRRNGNEQGNSSDHSVTCPSSSDTSLKLGVGPSAGAQIRRSAPAQIGAQITVAQVPVICTTSRRSQFCAPASAHEARPSRTRICSVLAPCHAGDAT</sequence>
<dbReference type="Gene3D" id="3.40.1810.10">
    <property type="entry name" value="Transcription factor, MADS-box"/>
    <property type="match status" value="1"/>
</dbReference>
<dbReference type="PROSITE" id="PS51297">
    <property type="entry name" value="K_BOX"/>
    <property type="match status" value="1"/>
</dbReference>
<evidence type="ECO:0000313" key="9">
    <source>
        <dbReference type="EMBL" id="KAL2490960.1"/>
    </source>
</evidence>
<accession>A0ABD1RRB6</accession>
<gene>
    <name evidence="9" type="ORF">Adt_26588</name>
</gene>
<feature type="compositionally biased region" description="Polar residues" evidence="6">
    <location>
        <begin position="180"/>
        <end position="199"/>
    </location>
</feature>
<comment type="caution">
    <text evidence="9">The sequence shown here is derived from an EMBL/GenBank/DDBJ whole genome shotgun (WGS) entry which is preliminary data.</text>
</comment>
<dbReference type="FunFam" id="3.40.1810.10:FF:000007">
    <property type="entry name" value="Transcription factor, MADS-box"/>
    <property type="match status" value="1"/>
</dbReference>
<dbReference type="Pfam" id="PF00319">
    <property type="entry name" value="SRF-TF"/>
    <property type="match status" value="1"/>
</dbReference>
<feature type="domain" description="K-box" evidence="8">
    <location>
        <begin position="83"/>
        <end position="179"/>
    </location>
</feature>
<dbReference type="CDD" id="cd00265">
    <property type="entry name" value="MADS_MEF2_like"/>
    <property type="match status" value="1"/>
</dbReference>
<dbReference type="SUPFAM" id="SSF55455">
    <property type="entry name" value="SRF-like"/>
    <property type="match status" value="1"/>
</dbReference>
<feature type="domain" description="MADS-box" evidence="7">
    <location>
        <begin position="1"/>
        <end position="61"/>
    </location>
</feature>
<dbReference type="InterPro" id="IPR002100">
    <property type="entry name" value="TF_MADSbox"/>
</dbReference>
<evidence type="ECO:0000256" key="3">
    <source>
        <dbReference type="ARBA" id="ARBA00023125"/>
    </source>
</evidence>
<dbReference type="PANTHER" id="PTHR48019">
    <property type="entry name" value="SERUM RESPONSE FACTOR HOMOLOG"/>
    <property type="match status" value="1"/>
</dbReference>
<dbReference type="InterPro" id="IPR050142">
    <property type="entry name" value="MADS-box/MEF2_TF"/>
</dbReference>
<dbReference type="InterPro" id="IPR033896">
    <property type="entry name" value="MEF2-like_N"/>
</dbReference>
<evidence type="ECO:0000313" key="10">
    <source>
        <dbReference type="Proteomes" id="UP001604336"/>
    </source>
</evidence>
<evidence type="ECO:0000256" key="6">
    <source>
        <dbReference type="SAM" id="MobiDB-lite"/>
    </source>
</evidence>
<dbReference type="EMBL" id="JBFOLK010000008">
    <property type="protein sequence ID" value="KAL2490960.1"/>
    <property type="molecule type" value="Genomic_DNA"/>
</dbReference>
<keyword evidence="3" id="KW-0238">DNA-binding</keyword>
<dbReference type="PROSITE" id="PS50066">
    <property type="entry name" value="MADS_BOX_2"/>
    <property type="match status" value="1"/>
</dbReference>
<dbReference type="Pfam" id="PF01486">
    <property type="entry name" value="K-box"/>
    <property type="match status" value="1"/>
</dbReference>
<evidence type="ECO:0000259" key="7">
    <source>
        <dbReference type="PROSITE" id="PS50066"/>
    </source>
</evidence>
<feature type="region of interest" description="Disordered" evidence="6">
    <location>
        <begin position="167"/>
        <end position="205"/>
    </location>
</feature>
<protein>
    <submittedName>
        <fullName evidence="9">MADS-box protein SVP</fullName>
    </submittedName>
</protein>
<evidence type="ECO:0000256" key="5">
    <source>
        <dbReference type="ARBA" id="ARBA00023242"/>
    </source>
</evidence>
<dbReference type="InterPro" id="IPR036879">
    <property type="entry name" value="TF_MADSbox_sf"/>
</dbReference>
<comment type="subcellular location">
    <subcellularLocation>
        <location evidence="1">Nucleus</location>
    </subcellularLocation>
</comment>